<dbReference type="Gene3D" id="3.20.80.10">
    <property type="entry name" value="Regulatory factor, effector binding domain"/>
    <property type="match status" value="1"/>
</dbReference>
<dbReference type="STRING" id="109280.ENSHCOP00000003381"/>
<dbReference type="GO" id="GO:0005789">
    <property type="term" value="C:endoplasmic reticulum membrane"/>
    <property type="evidence" value="ECO:0007669"/>
    <property type="project" value="TreeGrafter"/>
</dbReference>
<dbReference type="GO" id="GO:0005634">
    <property type="term" value="C:nucleus"/>
    <property type="evidence" value="ECO:0007669"/>
    <property type="project" value="TreeGrafter"/>
</dbReference>
<dbReference type="RefSeq" id="XP_019736649.1">
    <property type="nucleotide sequence ID" value="XM_019881090.1"/>
</dbReference>
<organism evidence="2 3">
    <name type="scientific">Hippocampus comes</name>
    <name type="common">Tiger tail seahorse</name>
    <dbReference type="NCBI Taxonomy" id="109280"/>
    <lineage>
        <taxon>Eukaryota</taxon>
        <taxon>Metazoa</taxon>
        <taxon>Chordata</taxon>
        <taxon>Craniata</taxon>
        <taxon>Vertebrata</taxon>
        <taxon>Euteleostomi</taxon>
        <taxon>Actinopterygii</taxon>
        <taxon>Neopterygii</taxon>
        <taxon>Teleostei</taxon>
        <taxon>Neoteleostei</taxon>
        <taxon>Acanthomorphata</taxon>
        <taxon>Syngnathiaria</taxon>
        <taxon>Syngnathiformes</taxon>
        <taxon>Syngnathoidei</taxon>
        <taxon>Syngnathidae</taxon>
        <taxon>Hippocampus</taxon>
    </lineage>
</organism>
<dbReference type="AlphaFoldDB" id="A0A3Q2XT52"/>
<evidence type="ECO:0000313" key="3">
    <source>
        <dbReference type="Proteomes" id="UP000264820"/>
    </source>
</evidence>
<reference evidence="2" key="2">
    <citation type="submission" date="2025-09" db="UniProtKB">
        <authorList>
            <consortium name="Ensembl"/>
        </authorList>
    </citation>
    <scope>IDENTIFICATION</scope>
</reference>
<dbReference type="GO" id="GO:0000421">
    <property type="term" value="C:autophagosome membrane"/>
    <property type="evidence" value="ECO:0007669"/>
    <property type="project" value="TreeGrafter"/>
</dbReference>
<dbReference type="Ensembl" id="ENSHCOT00000008823.1">
    <property type="protein sequence ID" value="ENSHCOP00000003381.1"/>
    <property type="gene ID" value="ENSHCOG00000004708.1"/>
</dbReference>
<keyword evidence="3" id="KW-1185">Reference proteome</keyword>
<dbReference type="Proteomes" id="UP000264820">
    <property type="component" value="Unplaced"/>
</dbReference>
<reference evidence="2" key="1">
    <citation type="submission" date="2025-08" db="UniProtKB">
        <authorList>
            <consortium name="Ensembl"/>
        </authorList>
    </citation>
    <scope>IDENTIFICATION</scope>
</reference>
<feature type="compositionally biased region" description="Low complexity" evidence="1">
    <location>
        <begin position="218"/>
        <end position="231"/>
    </location>
</feature>
<dbReference type="KEGG" id="hcq:109522479"/>
<evidence type="ECO:0000256" key="1">
    <source>
        <dbReference type="SAM" id="MobiDB-lite"/>
    </source>
</evidence>
<proteinExistence type="predicted"/>
<dbReference type="GO" id="GO:0106300">
    <property type="term" value="P:protein-DNA covalent cross-linking repair"/>
    <property type="evidence" value="ECO:0007669"/>
    <property type="project" value="TreeGrafter"/>
</dbReference>
<dbReference type="SUPFAM" id="SSF55136">
    <property type="entry name" value="Probable bacterial effector-binding domain"/>
    <property type="match status" value="1"/>
</dbReference>
<dbReference type="CTD" id="402960"/>
<dbReference type="GO" id="GO:0005657">
    <property type="term" value="C:replication fork"/>
    <property type="evidence" value="ECO:0007669"/>
    <property type="project" value="TreeGrafter"/>
</dbReference>
<dbReference type="GeneTree" id="ENSGT00390000016901"/>
<dbReference type="GeneID" id="109522479"/>
<dbReference type="OrthoDB" id="2140079at2759"/>
<sequence length="333" mass="36489">MSEFLLLLLIVVLLLCLVATVGGYLIYSGLLVDVDVKTGPPPITNVTFAYKFKEGAYKDCGAAFTETCSIGPKQRTIGVFYDDPEQRPAEKCRYVVGSILSEGEEKPDEDLQKLYEKFGFKMYSLPEVNHAVTTSFPSTTSLSYILAPFRVYPRLKSYIEERKLSAFPYIEICHSLVTNYMVPLSRQTDFFVPEMRDEAKADVKEEDSDEDRGTDITGADSHSDASSGSAGVPWDSRETSLAASTAASLASSLPLRDVVESQGDTKHRDGSERGSDGSLASGSSFEELDMDHEEQAGKVEEEEQVPEVGDGKAAELLQEEAQKKEPLGADGEE</sequence>
<dbReference type="PANTHER" id="PTHR15949">
    <property type="entry name" value="TESTIS-EXPRESSED PROTEIN 264"/>
    <property type="match status" value="1"/>
</dbReference>
<evidence type="ECO:0000313" key="2">
    <source>
        <dbReference type="Ensembl" id="ENSHCOP00000003381.1"/>
    </source>
</evidence>
<accession>A0A3Q2XT52</accession>
<feature type="compositionally biased region" description="Basic and acidic residues" evidence="1">
    <location>
        <begin position="257"/>
        <end position="275"/>
    </location>
</feature>
<dbReference type="OMA" id="GPYKECG"/>
<feature type="compositionally biased region" description="Low complexity" evidence="1">
    <location>
        <begin position="239"/>
        <end position="253"/>
    </location>
</feature>
<dbReference type="PANTHER" id="PTHR15949:SF3">
    <property type="entry name" value="TESTIS-EXPRESSED PROTEIN 264"/>
    <property type="match status" value="1"/>
</dbReference>
<dbReference type="GO" id="GO:0061709">
    <property type="term" value="P:reticulophagy"/>
    <property type="evidence" value="ECO:0007669"/>
    <property type="project" value="TreeGrafter"/>
</dbReference>
<name>A0A3Q2XT52_HIPCM</name>
<protein>
    <submittedName>
        <fullName evidence="2">Testis expressed 264, ER-phagy receptor a</fullName>
    </submittedName>
</protein>
<feature type="region of interest" description="Disordered" evidence="1">
    <location>
        <begin position="198"/>
        <end position="333"/>
    </location>
</feature>
<dbReference type="InterPro" id="IPR011256">
    <property type="entry name" value="Reg_factor_effector_dom_sf"/>
</dbReference>